<feature type="transmembrane region" description="Helical" evidence="6">
    <location>
        <begin position="210"/>
        <end position="233"/>
    </location>
</feature>
<organism evidence="8 9">
    <name type="scientific">Candidatus Glassbacteria bacterium GWA2_58_10</name>
    <dbReference type="NCBI Taxonomy" id="1817865"/>
    <lineage>
        <taxon>Bacteria</taxon>
        <taxon>Candidatus Glassiibacteriota</taxon>
    </lineage>
</organism>
<dbReference type="InterPro" id="IPR050545">
    <property type="entry name" value="Mycobact_MmpL"/>
</dbReference>
<feature type="domain" description="SSD" evidence="7">
    <location>
        <begin position="629"/>
        <end position="756"/>
    </location>
</feature>
<evidence type="ECO:0000259" key="7">
    <source>
        <dbReference type="PROSITE" id="PS50156"/>
    </source>
</evidence>
<dbReference type="PANTHER" id="PTHR33406:SF13">
    <property type="entry name" value="MEMBRANE PROTEIN YDFJ"/>
    <property type="match status" value="1"/>
</dbReference>
<evidence type="ECO:0000256" key="5">
    <source>
        <dbReference type="ARBA" id="ARBA00023136"/>
    </source>
</evidence>
<keyword evidence="3 6" id="KW-0812">Transmembrane</keyword>
<keyword evidence="2" id="KW-1003">Cell membrane</keyword>
<reference evidence="8 9" key="1">
    <citation type="journal article" date="2016" name="Nat. Commun.">
        <title>Thousands of microbial genomes shed light on interconnected biogeochemical processes in an aquifer system.</title>
        <authorList>
            <person name="Anantharaman K."/>
            <person name="Brown C.T."/>
            <person name="Hug L.A."/>
            <person name="Sharon I."/>
            <person name="Castelle C.J."/>
            <person name="Probst A.J."/>
            <person name="Thomas B.C."/>
            <person name="Singh A."/>
            <person name="Wilkins M.J."/>
            <person name="Karaoz U."/>
            <person name="Brodie E.L."/>
            <person name="Williams K.H."/>
            <person name="Hubbard S.S."/>
            <person name="Banfield J.F."/>
        </authorList>
    </citation>
    <scope>NUCLEOTIDE SEQUENCE [LARGE SCALE GENOMIC DNA]</scope>
</reference>
<comment type="caution">
    <text evidence="8">The sequence shown here is derived from an EMBL/GenBank/DDBJ whole genome shotgun (WGS) entry which is preliminary data.</text>
</comment>
<feature type="transmembrane region" description="Helical" evidence="6">
    <location>
        <begin position="338"/>
        <end position="363"/>
    </location>
</feature>
<evidence type="ECO:0000256" key="3">
    <source>
        <dbReference type="ARBA" id="ARBA00022692"/>
    </source>
</evidence>
<dbReference type="Proteomes" id="UP000176992">
    <property type="component" value="Unassembled WGS sequence"/>
</dbReference>
<feature type="transmembrane region" description="Helical" evidence="6">
    <location>
        <begin position="627"/>
        <end position="651"/>
    </location>
</feature>
<feature type="domain" description="SSD" evidence="7">
    <location>
        <begin position="257"/>
        <end position="365"/>
    </location>
</feature>
<evidence type="ECO:0000256" key="2">
    <source>
        <dbReference type="ARBA" id="ARBA00022475"/>
    </source>
</evidence>
<evidence type="ECO:0000313" key="9">
    <source>
        <dbReference type="Proteomes" id="UP000176992"/>
    </source>
</evidence>
<feature type="transmembrane region" description="Helical" evidence="6">
    <location>
        <begin position="600"/>
        <end position="620"/>
    </location>
</feature>
<feature type="transmembrane region" description="Helical" evidence="6">
    <location>
        <begin position="311"/>
        <end position="332"/>
    </location>
</feature>
<dbReference type="GO" id="GO:0005886">
    <property type="term" value="C:plasma membrane"/>
    <property type="evidence" value="ECO:0007669"/>
    <property type="project" value="UniProtKB-SubCell"/>
</dbReference>
<evidence type="ECO:0000256" key="6">
    <source>
        <dbReference type="SAM" id="Phobius"/>
    </source>
</evidence>
<evidence type="ECO:0000256" key="4">
    <source>
        <dbReference type="ARBA" id="ARBA00022989"/>
    </source>
</evidence>
<dbReference type="Gene3D" id="1.20.1640.10">
    <property type="entry name" value="Multidrug efflux transporter AcrB transmembrane domain"/>
    <property type="match status" value="2"/>
</dbReference>
<dbReference type="InterPro" id="IPR004869">
    <property type="entry name" value="MMPL_dom"/>
</dbReference>
<sequence>MLERLTKYSLDHPKAIIGIVILLTALFGSQFTKITIDTDPENMLELDQPERVLYNRVKNEFGINDLIVVGIVDEKGIFRTEALERVARATSEILKIRGVINEDVVSLTTTDNVKSAGGVLDIHPVMERVPRSPEDIARLRQDITENPFLHEKIASADGKAVALYIPIQQKNMSYRIAGEIENILKRELLPGQTYHLAGLPVAEDTFGHEMFLQMAVVAPLAFLVILILVFLLFRKAIFLLPVGMDAMFTVIWTMGLLIGTGNTVHIMSSMIPVFLMPIAILDDIHLLSAFFDRYRVLGDKRRALLEAIKPLYRPMFFTSITSAVGFASMYMADIPPVRVFGLFVAFGIMVAWFFPIMLTPAVISLMNEEKLKKGILQGSDNPTFLDRFLKAVGRFSFSRARGVLILALAILAIGIIGNLRIQINDNPVRWFKTGHPMRVADNVMNRLFGGTYMAYLVAEGAEAETIKRPEVVSYLDRVQAHLETDPLVGKTSSVADIVKRINFVLHDNDKGFYKVPDSEEAVGQFLFLFQSSGDPDDLDNFVDRQARQANIWVQMKGGDNKEMEKVEQSLVDFMRINPPPEGIALRWTGLTYINKVWQDLMVFGMLKAILGSFIIIWLLMVIEFRSLVLGFLSMIPLSIAILLSYGLVGWVGKDYDMPIAVCSSLALGLAIDFAIHFLQRFKAHYAVSRNLEETNDYMFAEPGRAIARNAIVISLGFLPLIASTLIPYVTVGVFFALLMVFSTLATLFLLPAALRLVGTRILKGR</sequence>
<feature type="transmembrane region" description="Helical" evidence="6">
    <location>
        <begin position="706"/>
        <end position="728"/>
    </location>
</feature>
<feature type="transmembrane region" description="Helical" evidence="6">
    <location>
        <begin position="403"/>
        <end position="423"/>
    </location>
</feature>
<dbReference type="EMBL" id="MFIV01000123">
    <property type="protein sequence ID" value="OGF98340.1"/>
    <property type="molecule type" value="Genomic_DNA"/>
</dbReference>
<keyword evidence="4 6" id="KW-1133">Transmembrane helix</keyword>
<proteinExistence type="predicted"/>
<dbReference type="Pfam" id="PF03176">
    <property type="entry name" value="MMPL"/>
    <property type="match status" value="2"/>
</dbReference>
<feature type="transmembrane region" description="Helical" evidence="6">
    <location>
        <begin position="238"/>
        <end position="258"/>
    </location>
</feature>
<dbReference type="SUPFAM" id="SSF82866">
    <property type="entry name" value="Multidrug efflux transporter AcrB transmembrane domain"/>
    <property type="match status" value="2"/>
</dbReference>
<dbReference type="AlphaFoldDB" id="A0A1F5YDS8"/>
<name>A0A1F5YDS8_9BACT</name>
<feature type="transmembrane region" description="Helical" evidence="6">
    <location>
        <begin position="270"/>
        <end position="291"/>
    </location>
</feature>
<gene>
    <name evidence="8" type="ORF">A2Z86_00355</name>
</gene>
<evidence type="ECO:0000313" key="8">
    <source>
        <dbReference type="EMBL" id="OGF98340.1"/>
    </source>
</evidence>
<accession>A0A1F5YDS8</accession>
<protein>
    <recommendedName>
        <fullName evidence="7">SSD domain-containing protein</fullName>
    </recommendedName>
</protein>
<feature type="transmembrane region" description="Helical" evidence="6">
    <location>
        <begin position="734"/>
        <end position="757"/>
    </location>
</feature>
<dbReference type="PROSITE" id="PS50156">
    <property type="entry name" value="SSD"/>
    <property type="match status" value="2"/>
</dbReference>
<dbReference type="PANTHER" id="PTHR33406">
    <property type="entry name" value="MEMBRANE PROTEIN MJ1562-RELATED"/>
    <property type="match status" value="1"/>
</dbReference>
<comment type="subcellular location">
    <subcellularLocation>
        <location evidence="1">Cell membrane</location>
        <topology evidence="1">Multi-pass membrane protein</topology>
    </subcellularLocation>
</comment>
<dbReference type="InterPro" id="IPR000731">
    <property type="entry name" value="SSD"/>
</dbReference>
<evidence type="ECO:0000256" key="1">
    <source>
        <dbReference type="ARBA" id="ARBA00004651"/>
    </source>
</evidence>
<feature type="transmembrane region" description="Helical" evidence="6">
    <location>
        <begin position="657"/>
        <end position="678"/>
    </location>
</feature>
<keyword evidence="5 6" id="KW-0472">Membrane</keyword>